<keyword evidence="2" id="KW-0812">Transmembrane</keyword>
<sequence>MVYEWGKRVKLKPKNQGPSGSLSSFDSKCNDSNTGEAQGSEDKKLPQKYGVHQILHVFLSTGPKNRSILKVTFHSTLVLFSLSAAVSIFSRKIRGASYWNSGVYDMELTCYMYYFQGVLQLGYCIMVITFGWALMKELQEQTDSGSRDLLKTKRYYAVFTFIISLAFIMAFLVNMNACVADSANNWIHWMSPPCSVFEATFCSTDYCVVLIYLFLITNCGCKKTLPAEELKRQIEKRQKKERRQNDDNTIQLEPSNKLHINPADRCVVKVGHKDSVLV</sequence>
<feature type="transmembrane region" description="Helical" evidence="2">
    <location>
        <begin position="155"/>
        <end position="175"/>
    </location>
</feature>
<feature type="transmembrane region" description="Helical" evidence="2">
    <location>
        <begin position="71"/>
        <end position="91"/>
    </location>
</feature>
<evidence type="ECO:0000313" key="3">
    <source>
        <dbReference type="EMBL" id="CAD9460146.1"/>
    </source>
</evidence>
<name>A0A7S2DR70_9STRA</name>
<keyword evidence="2" id="KW-1133">Transmembrane helix</keyword>
<gene>
    <name evidence="3" type="ORF">DSPE1174_LOCUS24209</name>
</gene>
<proteinExistence type="predicted"/>
<feature type="transmembrane region" description="Helical" evidence="2">
    <location>
        <begin position="111"/>
        <end position="134"/>
    </location>
</feature>
<evidence type="ECO:0000256" key="1">
    <source>
        <dbReference type="SAM" id="MobiDB-lite"/>
    </source>
</evidence>
<evidence type="ECO:0000256" key="2">
    <source>
        <dbReference type="SAM" id="Phobius"/>
    </source>
</evidence>
<dbReference type="EMBL" id="HBGS01046680">
    <property type="protein sequence ID" value="CAD9460146.1"/>
    <property type="molecule type" value="Transcribed_RNA"/>
</dbReference>
<keyword evidence="2" id="KW-0472">Membrane</keyword>
<organism evidence="3">
    <name type="scientific">Octactis speculum</name>
    <dbReference type="NCBI Taxonomy" id="3111310"/>
    <lineage>
        <taxon>Eukaryota</taxon>
        <taxon>Sar</taxon>
        <taxon>Stramenopiles</taxon>
        <taxon>Ochrophyta</taxon>
        <taxon>Dictyochophyceae</taxon>
        <taxon>Dictyochales</taxon>
        <taxon>Dictyochaceae</taxon>
        <taxon>Octactis</taxon>
    </lineage>
</organism>
<feature type="region of interest" description="Disordered" evidence="1">
    <location>
        <begin position="1"/>
        <end position="44"/>
    </location>
</feature>
<feature type="transmembrane region" description="Helical" evidence="2">
    <location>
        <begin position="195"/>
        <end position="215"/>
    </location>
</feature>
<dbReference type="AlphaFoldDB" id="A0A7S2DR70"/>
<protein>
    <submittedName>
        <fullName evidence="3">Uncharacterized protein</fullName>
    </submittedName>
</protein>
<accession>A0A7S2DR70</accession>
<feature type="compositionally biased region" description="Polar residues" evidence="1">
    <location>
        <begin position="16"/>
        <end position="37"/>
    </location>
</feature>
<reference evidence="3" key="1">
    <citation type="submission" date="2021-01" db="EMBL/GenBank/DDBJ databases">
        <authorList>
            <person name="Corre E."/>
            <person name="Pelletier E."/>
            <person name="Niang G."/>
            <person name="Scheremetjew M."/>
            <person name="Finn R."/>
            <person name="Kale V."/>
            <person name="Holt S."/>
            <person name="Cochrane G."/>
            <person name="Meng A."/>
            <person name="Brown T."/>
            <person name="Cohen L."/>
        </authorList>
    </citation>
    <scope>NUCLEOTIDE SEQUENCE</scope>
    <source>
        <strain evidence="3">CCMP1381</strain>
    </source>
</reference>